<evidence type="ECO:0000313" key="1">
    <source>
        <dbReference type="EMBL" id="KKM76081.1"/>
    </source>
</evidence>
<dbReference type="AlphaFoldDB" id="A0A0F9KMS2"/>
<name>A0A0F9KMS2_9ZZZZ</name>
<organism evidence="1">
    <name type="scientific">marine sediment metagenome</name>
    <dbReference type="NCBI Taxonomy" id="412755"/>
    <lineage>
        <taxon>unclassified sequences</taxon>
        <taxon>metagenomes</taxon>
        <taxon>ecological metagenomes</taxon>
    </lineage>
</organism>
<comment type="caution">
    <text evidence="1">The sequence shown here is derived from an EMBL/GenBank/DDBJ whole genome shotgun (WGS) entry which is preliminary data.</text>
</comment>
<dbReference type="EMBL" id="LAZR01008868">
    <property type="protein sequence ID" value="KKM76081.1"/>
    <property type="molecule type" value="Genomic_DNA"/>
</dbReference>
<gene>
    <name evidence="1" type="ORF">LCGC14_1383770</name>
</gene>
<proteinExistence type="predicted"/>
<protein>
    <submittedName>
        <fullName evidence="1">Uncharacterized protein</fullName>
    </submittedName>
</protein>
<sequence>MQNSHKKVICPMCNYNFIPEAFHIEKVIMDTMDTTRGVDIISNKEAIRKLELKPFNLLRKAWITNYPQCNYILRFTAELAKKELHELEGRKISSYNEFGTNYTYNVYNFSKPYMDYADYMNEAILGIKSKIQNSLEEINIEELGKLCRDFMADKNLDAFKFLIRFYAILEKYCNSVVTGFKEKEMHQKIKESSFPQQLEDSLDETRKTRNKIVHESYDLTQDDVEQIKKTFLSYLYYHVSTKLLKLSPKELIEKISYEFIDKKGLIWEIRRFLHVNLGETLKFKGFYENFLLPLLDELGIPQK</sequence>
<reference evidence="1" key="1">
    <citation type="journal article" date="2015" name="Nature">
        <title>Complex archaea that bridge the gap between prokaryotes and eukaryotes.</title>
        <authorList>
            <person name="Spang A."/>
            <person name="Saw J.H."/>
            <person name="Jorgensen S.L."/>
            <person name="Zaremba-Niedzwiedzka K."/>
            <person name="Martijn J."/>
            <person name="Lind A.E."/>
            <person name="van Eijk R."/>
            <person name="Schleper C."/>
            <person name="Guy L."/>
            <person name="Ettema T.J."/>
        </authorList>
    </citation>
    <scope>NUCLEOTIDE SEQUENCE</scope>
</reference>
<accession>A0A0F9KMS2</accession>